<dbReference type="InterPro" id="IPR051324">
    <property type="entry name" value="Stress/Tellurium_Resist"/>
</dbReference>
<proteinExistence type="predicted"/>
<evidence type="ECO:0000313" key="3">
    <source>
        <dbReference type="EMBL" id="CUB06661.1"/>
    </source>
</evidence>
<keyword evidence="1" id="KW-0778">Tellurium resistance</keyword>
<name>A0A0K6IU72_9GAMM</name>
<evidence type="ECO:0000313" key="4">
    <source>
        <dbReference type="Proteomes" id="UP000182769"/>
    </source>
</evidence>
<accession>A0A0K6IU72</accession>
<evidence type="ECO:0000256" key="1">
    <source>
        <dbReference type="ARBA" id="ARBA00022686"/>
    </source>
</evidence>
<protein>
    <submittedName>
        <fullName evidence="3">Uncharacterized protein involved in tellurium resistance</fullName>
    </submittedName>
</protein>
<feature type="domain" description="TerD" evidence="2">
    <location>
        <begin position="26"/>
        <end position="162"/>
    </location>
</feature>
<organism evidence="3 4">
    <name type="scientific">Marinomonas fungiae</name>
    <dbReference type="NCBI Taxonomy" id="1137284"/>
    <lineage>
        <taxon>Bacteria</taxon>
        <taxon>Pseudomonadati</taxon>
        <taxon>Pseudomonadota</taxon>
        <taxon>Gammaproteobacteria</taxon>
        <taxon>Oceanospirillales</taxon>
        <taxon>Oceanospirillaceae</taxon>
        <taxon>Marinomonas</taxon>
    </lineage>
</organism>
<dbReference type="InterPro" id="IPR017115">
    <property type="entry name" value="Tellurite_resistance_TerA"/>
</dbReference>
<dbReference type="EMBL" id="CYHG01000020">
    <property type="protein sequence ID" value="CUB06661.1"/>
    <property type="molecule type" value="Genomic_DNA"/>
</dbReference>
<dbReference type="Pfam" id="PF02342">
    <property type="entry name" value="TerD"/>
    <property type="match status" value="1"/>
</dbReference>
<dbReference type="PIRSF" id="PIRSF037118">
    <property type="entry name" value="Tellurite_resistance_TerA"/>
    <property type="match status" value="1"/>
</dbReference>
<dbReference type="InterPro" id="IPR003325">
    <property type="entry name" value="TerD"/>
</dbReference>
<dbReference type="Gene3D" id="2.60.60.30">
    <property type="entry name" value="sav2460 like domains"/>
    <property type="match status" value="2"/>
</dbReference>
<dbReference type="STRING" id="1137284.GCA_001418205_03708"/>
<dbReference type="PANTHER" id="PTHR32097">
    <property type="entry name" value="CAMP-BINDING PROTEIN 1-RELATED"/>
    <property type="match status" value="1"/>
</dbReference>
<dbReference type="CDD" id="cd06974">
    <property type="entry name" value="TerD_like"/>
    <property type="match status" value="2"/>
</dbReference>
<keyword evidence="4" id="KW-1185">Reference proteome</keyword>
<dbReference type="RefSeq" id="WP_281175797.1">
    <property type="nucleotide sequence ID" value="NZ_CYHG01000020.1"/>
</dbReference>
<reference evidence="4" key="1">
    <citation type="submission" date="2015-08" db="EMBL/GenBank/DDBJ databases">
        <authorList>
            <person name="Varghese N."/>
        </authorList>
    </citation>
    <scope>NUCLEOTIDE SEQUENCE [LARGE SCALE GENOMIC DNA]</scope>
    <source>
        <strain evidence="4">JCM 18476</strain>
    </source>
</reference>
<sequence length="376" mass="41457">MIMKLIPGGNAPVPTQTLTVRVISGSDVDVSAFRLYENNKVKDGGVDMIFYGQPRSDDSSITLSGGALNTSFNVNLGSIPAAVQKIAFTATVDAGQVIEGLRTLKVQVEQAGNILLECDVPMSERREAALILGELYRRNSEWKFRFVSQGFNGGLKPLAEHFGVEVADEPTPTPTISLQKITLSKDKPTISLAKQSTKFGEIRINLNWNRGSTHKGFSLFKRETGVDLDLGAFIRLKDDYKTVVQALGGRFGYLYEPPFVELQDDDRTGDSGDGEWLYINGDEWENIEEVLVYAFIYEGVPNWDSTNGTVTIHMKGQPPIETNLTEGNPGLGMCAIARLKNNGGSLNVERVNRYFDGHSEMDEAFGWGFRWKAGSK</sequence>
<dbReference type="PANTHER" id="PTHR32097:SF3">
    <property type="entry name" value="TELLURITE RESISTANCE PROTEIN"/>
    <property type="match status" value="1"/>
</dbReference>
<evidence type="ECO:0000259" key="2">
    <source>
        <dbReference type="Pfam" id="PF02342"/>
    </source>
</evidence>
<dbReference type="Proteomes" id="UP000182769">
    <property type="component" value="Unassembled WGS sequence"/>
</dbReference>
<dbReference type="GO" id="GO:0046690">
    <property type="term" value="P:response to tellurium ion"/>
    <property type="evidence" value="ECO:0007669"/>
    <property type="project" value="UniProtKB-KW"/>
</dbReference>
<dbReference type="AlphaFoldDB" id="A0A0K6IU72"/>
<gene>
    <name evidence="3" type="ORF">Ga0061065_12041</name>
</gene>